<sequence length="522" mass="57333">MRPAAAWDRLLAMLPALLAALAYTALSVQQWRRFDFPSWDLGIFSSLASAYARGSAPIVPIKGDDFNLLGDHFHPILVLLGPVWALFPSPLTLMVLQALLLAASAVPLTRLAIDRLGRTIGLMAGFVYVFSFGLQSAHIVQFHEIAFAVPLLALSLTAYLRHRMMTAAIWAGLLVFVKEDLGLTVTVLGLIIAVRALMDARELQERSAEAGRRATTVKQLALSFGSDADIAARRDFTIGAGLTLWGVFWFLLSTLLILPALNPQGQFDYTDNIGSALDVFGPPIKWATVGLLILATGVVGLRSPLVLLALPTLAWRMTGNVEHYWGWTWHYSAVLMPIAFAALLDALPKIARFADRLRSSSPAWAHRIPRWVLQPRAAAFPLGLAALATVITGAAGPTMPVLQLAEPDRWSVSEQAQQAREAMAALPPGTQVASDISTLAPLTVDHQVQWLHGPNQRAPYCALVDQWVLNQSPAQQQVWLEDRWNTVFEQRFSNDRYSVWCQQSAPQGWERPAPASRPQSDR</sequence>
<feature type="transmembrane region" description="Helical" evidence="2">
    <location>
        <begin position="76"/>
        <end position="103"/>
    </location>
</feature>
<dbReference type="RefSeq" id="WP_183377099.1">
    <property type="nucleotide sequence ID" value="NZ_JACHWP010000011.1"/>
</dbReference>
<feature type="transmembrane region" description="Helical" evidence="2">
    <location>
        <begin position="236"/>
        <end position="258"/>
    </location>
</feature>
<proteinExistence type="predicted"/>
<evidence type="ECO:0000313" key="3">
    <source>
        <dbReference type="EMBL" id="MBB3023757.1"/>
    </source>
</evidence>
<dbReference type="InterPro" id="IPR018650">
    <property type="entry name" value="STSV1_Orf64"/>
</dbReference>
<comment type="caution">
    <text evidence="3">The sequence shown here is derived from an EMBL/GenBank/DDBJ whole genome shotgun (WGS) entry which is preliminary data.</text>
</comment>
<name>A0A839R1F8_9MICO</name>
<evidence type="ECO:0000256" key="2">
    <source>
        <dbReference type="SAM" id="Phobius"/>
    </source>
</evidence>
<dbReference type="Proteomes" id="UP000568050">
    <property type="component" value="Unassembled WGS sequence"/>
</dbReference>
<keyword evidence="2" id="KW-1133">Transmembrane helix</keyword>
<organism evidence="3 4">
    <name type="scientific">Helcobacillus massiliensis</name>
    <dbReference type="NCBI Taxonomy" id="521392"/>
    <lineage>
        <taxon>Bacteria</taxon>
        <taxon>Bacillati</taxon>
        <taxon>Actinomycetota</taxon>
        <taxon>Actinomycetes</taxon>
        <taxon>Micrococcales</taxon>
        <taxon>Dermabacteraceae</taxon>
        <taxon>Helcobacillus</taxon>
    </lineage>
</organism>
<dbReference type="AlphaFoldDB" id="A0A839R1F8"/>
<protein>
    <submittedName>
        <fullName evidence="3">Putative membrane protein</fullName>
    </submittedName>
</protein>
<feature type="region of interest" description="Disordered" evidence="1">
    <location>
        <begin position="503"/>
        <end position="522"/>
    </location>
</feature>
<keyword evidence="4" id="KW-1185">Reference proteome</keyword>
<accession>A0A839R1F8</accession>
<dbReference type="EMBL" id="JACHWP010000011">
    <property type="protein sequence ID" value="MBB3023757.1"/>
    <property type="molecule type" value="Genomic_DNA"/>
</dbReference>
<evidence type="ECO:0000313" key="4">
    <source>
        <dbReference type="Proteomes" id="UP000568050"/>
    </source>
</evidence>
<feature type="transmembrane region" description="Helical" evidence="2">
    <location>
        <begin position="329"/>
        <end position="348"/>
    </location>
</feature>
<feature type="transmembrane region" description="Helical" evidence="2">
    <location>
        <begin position="115"/>
        <end position="134"/>
    </location>
</feature>
<keyword evidence="2" id="KW-0472">Membrane</keyword>
<dbReference type="Pfam" id="PF09852">
    <property type="entry name" value="DUF2079"/>
    <property type="match status" value="1"/>
</dbReference>
<feature type="transmembrane region" description="Helical" evidence="2">
    <location>
        <begin position="286"/>
        <end position="309"/>
    </location>
</feature>
<evidence type="ECO:0000256" key="1">
    <source>
        <dbReference type="SAM" id="MobiDB-lite"/>
    </source>
</evidence>
<gene>
    <name evidence="3" type="ORF">FHX50_002058</name>
</gene>
<reference evidence="3 4" key="1">
    <citation type="submission" date="2020-08" db="EMBL/GenBank/DDBJ databases">
        <title>Sequencing the genomes of 1000 actinobacteria strains.</title>
        <authorList>
            <person name="Klenk H.-P."/>
        </authorList>
    </citation>
    <scope>NUCLEOTIDE SEQUENCE [LARGE SCALE GENOMIC DNA]</scope>
    <source>
        <strain evidence="3 4">DSM 23040</strain>
    </source>
</reference>
<keyword evidence="2" id="KW-0812">Transmembrane</keyword>